<dbReference type="EMBL" id="JACHVA010000052">
    <property type="protein sequence ID" value="MBC2601287.1"/>
    <property type="molecule type" value="Genomic_DNA"/>
</dbReference>
<feature type="transmembrane region" description="Helical" evidence="2">
    <location>
        <begin position="6"/>
        <end position="25"/>
    </location>
</feature>
<name>A0A7X1AWM8_9BACT</name>
<keyword evidence="2" id="KW-1133">Transmembrane helix</keyword>
<keyword evidence="4" id="KW-1185">Reference proteome</keyword>
<accession>A0A7X1AWM8</accession>
<protein>
    <submittedName>
        <fullName evidence="3">Uncharacterized protein</fullName>
    </submittedName>
</protein>
<evidence type="ECO:0000313" key="3">
    <source>
        <dbReference type="EMBL" id="MBC2601287.1"/>
    </source>
</evidence>
<evidence type="ECO:0000256" key="1">
    <source>
        <dbReference type="SAM" id="MobiDB-lite"/>
    </source>
</evidence>
<evidence type="ECO:0000256" key="2">
    <source>
        <dbReference type="SAM" id="Phobius"/>
    </source>
</evidence>
<comment type="caution">
    <text evidence="3">The sequence shown here is derived from an EMBL/GenBank/DDBJ whole genome shotgun (WGS) entry which is preliminary data.</text>
</comment>
<feature type="compositionally biased region" description="Basic and acidic residues" evidence="1">
    <location>
        <begin position="52"/>
        <end position="67"/>
    </location>
</feature>
<gene>
    <name evidence="3" type="ORF">H5P30_05810</name>
</gene>
<dbReference type="AlphaFoldDB" id="A0A7X1AWM8"/>
<keyword evidence="2" id="KW-0812">Transmembrane</keyword>
<proteinExistence type="predicted"/>
<feature type="region of interest" description="Disordered" evidence="1">
    <location>
        <begin position="25"/>
        <end position="67"/>
    </location>
</feature>
<dbReference type="RefSeq" id="WP_185692006.1">
    <property type="nucleotide sequence ID" value="NZ_JACHVA010000052.1"/>
</dbReference>
<evidence type="ECO:0000313" key="4">
    <source>
        <dbReference type="Proteomes" id="UP000525652"/>
    </source>
</evidence>
<dbReference type="Proteomes" id="UP000525652">
    <property type="component" value="Unassembled WGS sequence"/>
</dbReference>
<keyword evidence="2" id="KW-0472">Membrane</keyword>
<reference evidence="3 4" key="1">
    <citation type="submission" date="2020-07" db="EMBL/GenBank/DDBJ databases">
        <authorList>
            <person name="Feng X."/>
        </authorList>
    </citation>
    <scope>NUCLEOTIDE SEQUENCE [LARGE SCALE GENOMIC DNA]</scope>
    <source>
        <strain evidence="3 4">JCM14086</strain>
    </source>
</reference>
<organism evidence="3 4">
    <name type="scientific">Puniceicoccus vermicola</name>
    <dbReference type="NCBI Taxonomy" id="388746"/>
    <lineage>
        <taxon>Bacteria</taxon>
        <taxon>Pseudomonadati</taxon>
        <taxon>Verrucomicrobiota</taxon>
        <taxon>Opitutia</taxon>
        <taxon>Puniceicoccales</taxon>
        <taxon>Puniceicoccaceae</taxon>
        <taxon>Puniceicoccus</taxon>
    </lineage>
</organism>
<sequence length="67" mass="7398">MYGYIFAIIGILLLIILMVGIFSSGTSRKSKSTHKDIEKGTSYAEPQAEQVDPARRAQQDSDPDPKN</sequence>